<name>A0ACA9LUU8_9GLOM</name>
<sequence>MELPYVIFTLTETPFLTTLRIWKSKFNVNKLTRRKQSQLVSHEPIRKIGEEPKHVQEKHRRARVSPHKRPPSSIWSKYLGLSEMEELNSFTEGDFLMIISKILKLDRKWKSQNIIYWMERVCKDIKRIGLRLNKHTYEKIINAYARFDLVRAESILAEIFEENIVPTRGTYHILIYGYAKLGKIQRCLELFRDMKKHLIRPDLKTYNTLILAYVNNNDIKNAYNLLHEMDRHNVKPNIITFNTIIHGLLKFHDFKGTERCLEVMQTFGITPNVRTFNTLMSGYLDVGDVRAIEKIYHKMLKLKLQPGPDTYHTLMLALIQMGKTQQALNVMDHIIIRRLHVARTFNIIVNMYIKMKDFSMARETLARMRSMGLHPNVITYSTFISGCVNERNLDEAMKYFDEMVEQGISPNLFVLNILLKGYLSVHGMKGANSIILRMAEYNVIPDQVTYNILIQHIKERNGDYDFEEAMRQYFEMLDKGFRPTNRTFNTILGLAMKKDIHEHRFKSRLITFNDRTNNGKSEGAMETILMEMRKKHFVLDVITYGILMKNFIYYRNMEGAEKLIQIMQHNAVKPNQFIFNILLDGYTKIPDMDLAEMTVKRMLNCGFRKTIHVYHSLINGYANAGNIGAACKEFEEMKQVGITPDNISYTSLVNMFANNRQVNRAQQVFDYMNSQGVHLDLISFTVLMKAYALVGNVRGCNSTFARMISAGYEPDSVVILIMLTAYNRSEDINGAIDYLRNPRVVGNLGTWHYNTLLSMLARDRFLTKGTFKLFMKMLCSHDQSSDFPFVTEQLDDETNDSSRSSPTYTESKFPSPDIDSIHIVVSHFNRNRQWNYIMKLWDELCEREISPRTVDYIVFMRAFSKIKETEKMMEQNFVMVKESEISTNERNFILSSLKERIRLDGRDLGDFRPLSIILGPEKGRSEVRLGGTKVLSKVSCEVTRPYLERPSEGILIINAELSPMAFPEEEILVSRILEKALKINHAIDLEGLCIIREKKVWTIRVDIHFLDNDGNIIDAACIAAISALSHFRRPDVTVAGDDNLWVVDPCLQEEQIRQGDMTITINDHQEICVLSKAGGVPLAMDQIVQCSKIATRKVESITEKIRAALDADRIRRSPLNSKLSPAAM</sequence>
<evidence type="ECO:0000313" key="1">
    <source>
        <dbReference type="EMBL" id="CAG8551809.1"/>
    </source>
</evidence>
<evidence type="ECO:0000313" key="2">
    <source>
        <dbReference type="Proteomes" id="UP000789525"/>
    </source>
</evidence>
<accession>A0ACA9LUU8</accession>
<keyword evidence="2" id="KW-1185">Reference proteome</keyword>
<protein>
    <submittedName>
        <fullName evidence="1">9016_t:CDS:1</fullName>
    </submittedName>
</protein>
<comment type="caution">
    <text evidence="1">The sequence shown here is derived from an EMBL/GenBank/DDBJ whole genome shotgun (WGS) entry which is preliminary data.</text>
</comment>
<proteinExistence type="predicted"/>
<organism evidence="1 2">
    <name type="scientific">Acaulospora colombiana</name>
    <dbReference type="NCBI Taxonomy" id="27376"/>
    <lineage>
        <taxon>Eukaryota</taxon>
        <taxon>Fungi</taxon>
        <taxon>Fungi incertae sedis</taxon>
        <taxon>Mucoromycota</taxon>
        <taxon>Glomeromycotina</taxon>
        <taxon>Glomeromycetes</taxon>
        <taxon>Diversisporales</taxon>
        <taxon>Acaulosporaceae</taxon>
        <taxon>Acaulospora</taxon>
    </lineage>
</organism>
<dbReference type="EMBL" id="CAJVPT010008444">
    <property type="protein sequence ID" value="CAG8551809.1"/>
    <property type="molecule type" value="Genomic_DNA"/>
</dbReference>
<gene>
    <name evidence="1" type="ORF">ACOLOM_LOCUS4883</name>
</gene>
<dbReference type="Proteomes" id="UP000789525">
    <property type="component" value="Unassembled WGS sequence"/>
</dbReference>
<reference evidence="1" key="1">
    <citation type="submission" date="2021-06" db="EMBL/GenBank/DDBJ databases">
        <authorList>
            <person name="Kallberg Y."/>
            <person name="Tangrot J."/>
            <person name="Rosling A."/>
        </authorList>
    </citation>
    <scope>NUCLEOTIDE SEQUENCE</scope>
    <source>
        <strain evidence="1">CL356</strain>
    </source>
</reference>